<feature type="compositionally biased region" description="Basic and acidic residues" evidence="1">
    <location>
        <begin position="63"/>
        <end position="76"/>
    </location>
</feature>
<dbReference type="EMBL" id="KQ981954">
    <property type="protein sequence ID" value="KYN32096.1"/>
    <property type="molecule type" value="Genomic_DNA"/>
</dbReference>
<dbReference type="Proteomes" id="UP000078541">
    <property type="component" value="Unassembled WGS sequence"/>
</dbReference>
<accession>A0A195EVC1</accession>
<sequence>MEDINDRGRLSLHTSNSEDIIVSLLYARCQTAVDLIRLCILARLRAENNERLYHYLIGRRRKGRDDQPCSRPEPARSNRSLKPAMAISPAQTRRKRDSEGSDRGNDQVEEEGRGLKAALGSNDSSQNNPAYKLDCWWDMETERGQSREDRRGYMCNSETGSIWRLQSLATASVGAVGMMRMSMLAAGHAYIELRVNSPSISVFSMVLQETAPESGSKRKVEISGSLDLQSSTISCELSDVPLRSFAAAPNSTTERLEEKDFTGMSDKNKLGSLAHRFHGERSRIGNYPIQPAGFCRNVLSGRDIYRVSCETKSCVNDRQSAGLTVFLMVADESARIGSVDGGHHEFQAYEIA</sequence>
<evidence type="ECO:0000313" key="3">
    <source>
        <dbReference type="Proteomes" id="UP000078541"/>
    </source>
</evidence>
<keyword evidence="3" id="KW-1185">Reference proteome</keyword>
<evidence type="ECO:0000313" key="2">
    <source>
        <dbReference type="EMBL" id="KYN32096.1"/>
    </source>
</evidence>
<name>A0A195EVC1_9HYME</name>
<proteinExistence type="predicted"/>
<evidence type="ECO:0000256" key="1">
    <source>
        <dbReference type="SAM" id="MobiDB-lite"/>
    </source>
</evidence>
<organism evidence="2 3">
    <name type="scientific">Trachymyrmex septentrionalis</name>
    <dbReference type="NCBI Taxonomy" id="34720"/>
    <lineage>
        <taxon>Eukaryota</taxon>
        <taxon>Metazoa</taxon>
        <taxon>Ecdysozoa</taxon>
        <taxon>Arthropoda</taxon>
        <taxon>Hexapoda</taxon>
        <taxon>Insecta</taxon>
        <taxon>Pterygota</taxon>
        <taxon>Neoptera</taxon>
        <taxon>Endopterygota</taxon>
        <taxon>Hymenoptera</taxon>
        <taxon>Apocrita</taxon>
        <taxon>Aculeata</taxon>
        <taxon>Formicoidea</taxon>
        <taxon>Formicidae</taxon>
        <taxon>Myrmicinae</taxon>
        <taxon>Trachymyrmex</taxon>
    </lineage>
</organism>
<gene>
    <name evidence="2" type="ORF">ALC56_13474</name>
</gene>
<feature type="compositionally biased region" description="Basic and acidic residues" evidence="1">
    <location>
        <begin position="96"/>
        <end position="112"/>
    </location>
</feature>
<protein>
    <submittedName>
        <fullName evidence="2">Uncharacterized protein</fullName>
    </submittedName>
</protein>
<reference evidence="2 3" key="1">
    <citation type="submission" date="2016-03" db="EMBL/GenBank/DDBJ databases">
        <title>Trachymyrmex septentrionalis WGS genome.</title>
        <authorList>
            <person name="Nygaard S."/>
            <person name="Hu H."/>
            <person name="Boomsma J."/>
            <person name="Zhang G."/>
        </authorList>
    </citation>
    <scope>NUCLEOTIDE SEQUENCE [LARGE SCALE GENOMIC DNA]</scope>
    <source>
        <strain evidence="2">Tsep2-gDNA-1</strain>
        <tissue evidence="2">Whole body</tissue>
    </source>
</reference>
<feature type="region of interest" description="Disordered" evidence="1">
    <location>
        <begin position="62"/>
        <end position="112"/>
    </location>
</feature>
<dbReference type="AlphaFoldDB" id="A0A195EVC1"/>